<organism evidence="3 4">
    <name type="scientific">Billgrantia antri</name>
    <dbReference type="NCBI Taxonomy" id="2846777"/>
    <lineage>
        <taxon>Bacteria</taxon>
        <taxon>Pseudomonadati</taxon>
        <taxon>Pseudomonadota</taxon>
        <taxon>Gammaproteobacteria</taxon>
        <taxon>Oceanospirillales</taxon>
        <taxon>Halomonadaceae</taxon>
        <taxon>Billgrantia</taxon>
    </lineage>
</organism>
<proteinExistence type="predicted"/>
<dbReference type="InterPro" id="IPR018389">
    <property type="entry name" value="DctP_fam"/>
</dbReference>
<dbReference type="Gene3D" id="3.40.190.170">
    <property type="entry name" value="Bacterial extracellular solute-binding protein, family 7"/>
    <property type="match status" value="1"/>
</dbReference>
<dbReference type="PANTHER" id="PTHR33376:SF15">
    <property type="entry name" value="BLL6794 PROTEIN"/>
    <property type="match status" value="1"/>
</dbReference>
<evidence type="ECO:0000313" key="4">
    <source>
        <dbReference type="Proteomes" id="UP000769617"/>
    </source>
</evidence>
<keyword evidence="1 2" id="KW-0732">Signal</keyword>
<evidence type="ECO:0000256" key="1">
    <source>
        <dbReference type="ARBA" id="ARBA00022729"/>
    </source>
</evidence>
<comment type="caution">
    <text evidence="3">The sequence shown here is derived from an EMBL/GenBank/DDBJ whole genome shotgun (WGS) entry which is preliminary data.</text>
</comment>
<sequence>MKHAISRLLLATSALGLCASVGAETTLRMAHLWPEGSAVNQEIYRAWAERVEQESSGELKVEIYPSQTLSKANQAYDATVNGIADIAVTLQGYTAGRFPLTEIVQLPGIVNSASQGACILQTLYDDGDIAGEYDDTRVLFLFTTGPAYLHTRDTEIRTPADLEGLRIRRPSEVAGEMLASMGAQPLGMPAPDIFTSLQRGVMDGLSFPWEAMKVFRINELTNYHLQVPYYAGAIVATMSQASFERLSPEMQAVIDENSGMAWAQQAGRVFDALDEAGREEAVAQGDTIHVVEDPLNDPEWSGPLEEGTESYLKRLEERGLDNAREIYQRALELRDECPVEPR</sequence>
<keyword evidence="4" id="KW-1185">Reference proteome</keyword>
<name>A0ABS6ZTW1_9GAMM</name>
<dbReference type="RefSeq" id="WP_209474403.1">
    <property type="nucleotide sequence ID" value="NZ_JAHYCA010000008.1"/>
</dbReference>
<dbReference type="InterPro" id="IPR038404">
    <property type="entry name" value="TRAP_DctP_sf"/>
</dbReference>
<dbReference type="NCBIfam" id="NF037995">
    <property type="entry name" value="TRAP_S1"/>
    <property type="match status" value="1"/>
</dbReference>
<evidence type="ECO:0000256" key="2">
    <source>
        <dbReference type="SAM" id="SignalP"/>
    </source>
</evidence>
<dbReference type="PANTHER" id="PTHR33376">
    <property type="match status" value="1"/>
</dbReference>
<gene>
    <name evidence="3" type="ORF">KPL81_19135</name>
</gene>
<dbReference type="Pfam" id="PF03480">
    <property type="entry name" value="DctP"/>
    <property type="match status" value="1"/>
</dbReference>
<protein>
    <submittedName>
        <fullName evidence="3">TRAP transporter substrate-binding protein</fullName>
    </submittedName>
</protein>
<feature type="signal peptide" evidence="2">
    <location>
        <begin position="1"/>
        <end position="23"/>
    </location>
</feature>
<accession>A0ABS6ZTW1</accession>
<feature type="chain" id="PRO_5046583454" evidence="2">
    <location>
        <begin position="24"/>
        <end position="342"/>
    </location>
</feature>
<evidence type="ECO:0000313" key="3">
    <source>
        <dbReference type="EMBL" id="MBW6393270.1"/>
    </source>
</evidence>
<dbReference type="EMBL" id="JAHYCA010000008">
    <property type="protein sequence ID" value="MBW6393270.1"/>
    <property type="molecule type" value="Genomic_DNA"/>
</dbReference>
<dbReference type="Proteomes" id="UP000769617">
    <property type="component" value="Unassembled WGS sequence"/>
</dbReference>
<reference evidence="3 4" key="1">
    <citation type="submission" date="2021-07" db="EMBL/GenBank/DDBJ databases">
        <authorList>
            <person name="So Y."/>
        </authorList>
    </citation>
    <scope>NUCLEOTIDE SEQUENCE [LARGE SCALE GENOMIC DNA]</scope>
    <source>
        <strain evidence="3 4">Y3S6</strain>
    </source>
</reference>
<dbReference type="CDD" id="cd13665">
    <property type="entry name" value="PBP2_TRAP_Dctp3_4"/>
    <property type="match status" value="1"/>
</dbReference>